<evidence type="ECO:0000313" key="4">
    <source>
        <dbReference type="Proteomes" id="UP000284824"/>
    </source>
</evidence>
<dbReference type="Pfam" id="PF04389">
    <property type="entry name" value="Peptidase_M28"/>
    <property type="match status" value="1"/>
</dbReference>
<dbReference type="OrthoDB" id="9778250at2"/>
<evidence type="ECO:0000256" key="1">
    <source>
        <dbReference type="SAM" id="Phobius"/>
    </source>
</evidence>
<sequence length="746" mass="78769">MSRLPGLLALGLLAATAVVTIRRLRPPPPLPADAASREFSAARANEHVRRFARRPHPVGSAEHARVRDYLVSEMRRLGLRTEVQEAVGRSPRDRRPVLGRVFNIVGVVPGAAPTGRVIVTAHYDSVPSGPGASDDGTGVAALLETARALTSDPTPPRNDVVFVATDAEEAGLLGAAAFTDEHPLAQGPAIVLNWDARGNRGPVLMFRTSQPNARLVRTFARSAPYPVADSGIADIAARVPNDTDLSAFLAAGLAGLDSGYITGAPYFHSPLDDPGHVDEPTLQQLGSNMLALTRAFGESDLSEPDDAERLVYFNTPSGALAHYPARAAIPLAALGLAATTALVVAGHRRGVVRFSGFLAGTASALLPLGLSVAAGQALWPMLVRVRPEYATMRMSTTYRPGHFEAGLLALVGGIVLGWYGVARRRWGPEAPAVGMLVWPTTLGSALAVLSPGSSHLAALPALGAATGRLATMFCPPRWHVPVTAASLVPAAVIGAGTWELLPLGLRMAGITAAPRLAFSAGLALPLIEELWPRRWAYLPPVLAFGIAAALVARGLVTDRVSPDQPGATTLRYIMDADTRQAMWGADPPLDAWNAGYVHTDQTEHPFIDVWGAQPICVGPAKASDVPAPALTILDDTTEGSTRRLRVLLRSQRDVSSIALSVMNGEIREIVVAGRQIVGSGFTFVAPDPDGTEVTLSLTKSDEPVRLRVSDTQAGPGTLTDLPGYAAPPDWLYLLRADVTVVRTYEV</sequence>
<gene>
    <name evidence="3" type="ORF">EDD27_2155</name>
</gene>
<dbReference type="GO" id="GO:0006508">
    <property type="term" value="P:proteolysis"/>
    <property type="evidence" value="ECO:0007669"/>
    <property type="project" value="InterPro"/>
</dbReference>
<evidence type="ECO:0000259" key="2">
    <source>
        <dbReference type="Pfam" id="PF04389"/>
    </source>
</evidence>
<reference evidence="3 4" key="1">
    <citation type="submission" date="2019-01" db="EMBL/GenBank/DDBJ databases">
        <title>Sequencing the genomes of 1000 actinobacteria strains.</title>
        <authorList>
            <person name="Klenk H.-P."/>
        </authorList>
    </citation>
    <scope>NUCLEOTIDE SEQUENCE [LARGE SCALE GENOMIC DNA]</scope>
    <source>
        <strain evidence="3 4">DSM 43925</strain>
    </source>
</reference>
<dbReference type="Gene3D" id="3.40.630.10">
    <property type="entry name" value="Zn peptidases"/>
    <property type="match status" value="1"/>
</dbReference>
<keyword evidence="4" id="KW-1185">Reference proteome</keyword>
<keyword evidence="1" id="KW-1133">Transmembrane helix</keyword>
<dbReference type="SUPFAM" id="SSF53187">
    <property type="entry name" value="Zn-dependent exopeptidases"/>
    <property type="match status" value="1"/>
</dbReference>
<feature type="transmembrane region" description="Helical" evidence="1">
    <location>
        <begin position="478"/>
        <end position="501"/>
    </location>
</feature>
<dbReference type="PANTHER" id="PTHR12147">
    <property type="entry name" value="METALLOPEPTIDASE M28 FAMILY MEMBER"/>
    <property type="match status" value="1"/>
</dbReference>
<feature type="transmembrane region" description="Helical" evidence="1">
    <location>
        <begin position="357"/>
        <end position="382"/>
    </location>
</feature>
<organism evidence="3 4">
    <name type="scientific">Nonomuraea polychroma</name>
    <dbReference type="NCBI Taxonomy" id="46176"/>
    <lineage>
        <taxon>Bacteria</taxon>
        <taxon>Bacillati</taxon>
        <taxon>Actinomycetota</taxon>
        <taxon>Actinomycetes</taxon>
        <taxon>Streptosporangiales</taxon>
        <taxon>Streptosporangiaceae</taxon>
        <taxon>Nonomuraea</taxon>
    </lineage>
</organism>
<dbReference type="Proteomes" id="UP000284824">
    <property type="component" value="Unassembled WGS sequence"/>
</dbReference>
<feature type="domain" description="Peptidase M28" evidence="2">
    <location>
        <begin position="103"/>
        <end position="292"/>
    </location>
</feature>
<evidence type="ECO:0000313" key="3">
    <source>
        <dbReference type="EMBL" id="RVX39782.1"/>
    </source>
</evidence>
<name>A0A438M205_9ACTN</name>
<comment type="caution">
    <text evidence="3">The sequence shown here is derived from an EMBL/GenBank/DDBJ whole genome shotgun (WGS) entry which is preliminary data.</text>
</comment>
<protein>
    <submittedName>
        <fullName evidence="3">Peptidase M28-like protein</fullName>
    </submittedName>
</protein>
<keyword evidence="1" id="KW-0812">Transmembrane</keyword>
<keyword evidence="1" id="KW-0472">Membrane</keyword>
<dbReference type="EMBL" id="SAUN01000001">
    <property type="protein sequence ID" value="RVX39782.1"/>
    <property type="molecule type" value="Genomic_DNA"/>
</dbReference>
<feature type="transmembrane region" description="Helical" evidence="1">
    <location>
        <begin position="327"/>
        <end position="345"/>
    </location>
</feature>
<dbReference type="PANTHER" id="PTHR12147:SF26">
    <property type="entry name" value="PEPTIDASE M28 DOMAIN-CONTAINING PROTEIN"/>
    <property type="match status" value="1"/>
</dbReference>
<dbReference type="GO" id="GO:0008235">
    <property type="term" value="F:metalloexopeptidase activity"/>
    <property type="evidence" value="ECO:0007669"/>
    <property type="project" value="InterPro"/>
</dbReference>
<dbReference type="RefSeq" id="WP_127932252.1">
    <property type="nucleotide sequence ID" value="NZ_SAUN01000001.1"/>
</dbReference>
<dbReference type="AlphaFoldDB" id="A0A438M205"/>
<dbReference type="InterPro" id="IPR007484">
    <property type="entry name" value="Peptidase_M28"/>
</dbReference>
<proteinExistence type="predicted"/>
<dbReference type="InterPro" id="IPR045175">
    <property type="entry name" value="M28_fam"/>
</dbReference>
<feature type="transmembrane region" description="Helical" evidence="1">
    <location>
        <begin position="402"/>
        <end position="421"/>
    </location>
</feature>
<accession>A0A438M205</accession>